<evidence type="ECO:0000259" key="1">
    <source>
        <dbReference type="Pfam" id="PF10172"/>
    </source>
</evidence>
<comment type="caution">
    <text evidence="2">The sequence shown here is derived from an EMBL/GenBank/DDBJ whole genome shotgun (WGS) entry which is preliminary data.</text>
</comment>
<dbReference type="EMBL" id="JAOPGA020001290">
    <property type="protein sequence ID" value="KAL0486976.1"/>
    <property type="molecule type" value="Genomic_DNA"/>
</dbReference>
<protein>
    <recommendedName>
        <fullName evidence="1">DET1- and DDB1-associated protein 1 domain-containing protein</fullName>
    </recommendedName>
</protein>
<name>A0AAW2ZCR2_9EUKA</name>
<accession>A0AAW2ZCR2</accession>
<organism evidence="2 3">
    <name type="scientific">Acrasis kona</name>
    <dbReference type="NCBI Taxonomy" id="1008807"/>
    <lineage>
        <taxon>Eukaryota</taxon>
        <taxon>Discoba</taxon>
        <taxon>Heterolobosea</taxon>
        <taxon>Tetramitia</taxon>
        <taxon>Eutetramitia</taxon>
        <taxon>Acrasidae</taxon>
        <taxon>Acrasis</taxon>
    </lineage>
</organism>
<dbReference type="AlphaFoldDB" id="A0AAW2ZCR2"/>
<dbReference type="Proteomes" id="UP001431209">
    <property type="component" value="Unassembled WGS sequence"/>
</dbReference>
<gene>
    <name evidence="2" type="ORF">AKO1_000020</name>
</gene>
<feature type="domain" description="DET1- and DDB1-associated protein 1" evidence="1">
    <location>
        <begin position="1"/>
        <end position="57"/>
    </location>
</feature>
<dbReference type="Pfam" id="PF10172">
    <property type="entry name" value="DDA1"/>
    <property type="match status" value="1"/>
</dbReference>
<keyword evidence="3" id="KW-1185">Reference proteome</keyword>
<proteinExistence type="predicted"/>
<sequence length="134" mass="15493">MSDLPVFVKGNFSKVGPVRSQKRLPLYICLHNKHAPHQPVQHIETERDSILHRYFQNLERQQQTQQQQQIMQQNMINPPINNPTLFSPSSSLGKRSIATAFENDDVIEVDPILKPQKIRRTNNNNPSTSTSDFY</sequence>
<reference evidence="2 3" key="1">
    <citation type="submission" date="2024-03" db="EMBL/GenBank/DDBJ databases">
        <title>The Acrasis kona genome and developmental transcriptomes reveal deep origins of eukaryotic multicellular pathways.</title>
        <authorList>
            <person name="Sheikh S."/>
            <person name="Fu C.-J."/>
            <person name="Brown M.W."/>
            <person name="Baldauf S.L."/>
        </authorList>
    </citation>
    <scope>NUCLEOTIDE SEQUENCE [LARGE SCALE GENOMIC DNA]</scope>
    <source>
        <strain evidence="2 3">ATCC MYA-3509</strain>
    </source>
</reference>
<dbReference type="InterPro" id="IPR018276">
    <property type="entry name" value="DDA1_dom"/>
</dbReference>
<evidence type="ECO:0000313" key="3">
    <source>
        <dbReference type="Proteomes" id="UP001431209"/>
    </source>
</evidence>
<evidence type="ECO:0000313" key="2">
    <source>
        <dbReference type="EMBL" id="KAL0486976.1"/>
    </source>
</evidence>